<comment type="caution">
    <text evidence="1">The sequence shown here is derived from an EMBL/GenBank/DDBJ whole genome shotgun (WGS) entry which is preliminary data.</text>
</comment>
<gene>
    <name evidence="1" type="ORF">EEDITHA_LOCUS18057</name>
</gene>
<dbReference type="AlphaFoldDB" id="A0AAU9V0I1"/>
<evidence type="ECO:0000313" key="1">
    <source>
        <dbReference type="EMBL" id="CAH2103567.1"/>
    </source>
</evidence>
<keyword evidence="2" id="KW-1185">Reference proteome</keyword>
<sequence length="202" mass="23798">MTALICREDQIPGRIDAALGVGGYEIPDTAWRRVIVACPDLYLFMAFFRIRDYDNIQRFLTPSMPLREVHLQLGIDLKTTQRQDSDISCFMRLLTHRYASILVKLSIHQWRSAELPLRRIIEKLPHLCRLLYTDRICASDLHDAISIIACGVCEKLKELKIQIQDDESKQVYWRKIIESYTEEFKDIMELYNIKFLLDIYKV</sequence>
<proteinExistence type="predicted"/>
<dbReference type="InterPro" id="IPR032675">
    <property type="entry name" value="LRR_dom_sf"/>
</dbReference>
<organism evidence="1 2">
    <name type="scientific">Euphydryas editha</name>
    <name type="common">Edith's checkerspot</name>
    <dbReference type="NCBI Taxonomy" id="104508"/>
    <lineage>
        <taxon>Eukaryota</taxon>
        <taxon>Metazoa</taxon>
        <taxon>Ecdysozoa</taxon>
        <taxon>Arthropoda</taxon>
        <taxon>Hexapoda</taxon>
        <taxon>Insecta</taxon>
        <taxon>Pterygota</taxon>
        <taxon>Neoptera</taxon>
        <taxon>Endopterygota</taxon>
        <taxon>Lepidoptera</taxon>
        <taxon>Glossata</taxon>
        <taxon>Ditrysia</taxon>
        <taxon>Papilionoidea</taxon>
        <taxon>Nymphalidae</taxon>
        <taxon>Nymphalinae</taxon>
        <taxon>Euphydryas</taxon>
    </lineage>
</organism>
<reference evidence="1" key="1">
    <citation type="submission" date="2022-03" db="EMBL/GenBank/DDBJ databases">
        <authorList>
            <person name="Tunstrom K."/>
        </authorList>
    </citation>
    <scope>NUCLEOTIDE SEQUENCE</scope>
</reference>
<accession>A0AAU9V0I1</accession>
<dbReference type="Proteomes" id="UP001153954">
    <property type="component" value="Unassembled WGS sequence"/>
</dbReference>
<dbReference type="EMBL" id="CAKOGL010000026">
    <property type="protein sequence ID" value="CAH2103567.1"/>
    <property type="molecule type" value="Genomic_DNA"/>
</dbReference>
<name>A0AAU9V0I1_EUPED</name>
<dbReference type="Gene3D" id="3.80.10.10">
    <property type="entry name" value="Ribonuclease Inhibitor"/>
    <property type="match status" value="1"/>
</dbReference>
<evidence type="ECO:0000313" key="2">
    <source>
        <dbReference type="Proteomes" id="UP001153954"/>
    </source>
</evidence>
<protein>
    <submittedName>
        <fullName evidence="1">Uncharacterized protein</fullName>
    </submittedName>
</protein>